<dbReference type="PANTHER" id="PTHR38115">
    <property type="entry name" value="LIPOCALIN-LIKE DOMAIN-CONTAINING PROTEIN"/>
    <property type="match status" value="1"/>
</dbReference>
<accession>A0A2T2NW19</accession>
<dbReference type="InterPro" id="IPR053037">
    <property type="entry name" value="Pericyclase_pydY-like"/>
</dbReference>
<protein>
    <recommendedName>
        <fullName evidence="3">Lipocalin-like domain-containing protein</fullName>
    </recommendedName>
</protein>
<name>A0A2T2NW19_CORCC</name>
<dbReference type="Proteomes" id="UP000240883">
    <property type="component" value="Unassembled WGS sequence"/>
</dbReference>
<evidence type="ECO:0000313" key="1">
    <source>
        <dbReference type="EMBL" id="PSN69603.1"/>
    </source>
</evidence>
<organism evidence="1 2">
    <name type="scientific">Corynespora cassiicola Philippines</name>
    <dbReference type="NCBI Taxonomy" id="1448308"/>
    <lineage>
        <taxon>Eukaryota</taxon>
        <taxon>Fungi</taxon>
        <taxon>Dikarya</taxon>
        <taxon>Ascomycota</taxon>
        <taxon>Pezizomycotina</taxon>
        <taxon>Dothideomycetes</taxon>
        <taxon>Pleosporomycetidae</taxon>
        <taxon>Pleosporales</taxon>
        <taxon>Corynesporascaceae</taxon>
        <taxon>Corynespora</taxon>
    </lineage>
</organism>
<evidence type="ECO:0000313" key="2">
    <source>
        <dbReference type="Proteomes" id="UP000240883"/>
    </source>
</evidence>
<evidence type="ECO:0008006" key="3">
    <source>
        <dbReference type="Google" id="ProtNLM"/>
    </source>
</evidence>
<proteinExistence type="predicted"/>
<dbReference type="OrthoDB" id="425354at2759"/>
<dbReference type="EMBL" id="KZ678132">
    <property type="protein sequence ID" value="PSN69603.1"/>
    <property type="molecule type" value="Genomic_DNA"/>
</dbReference>
<sequence>MAAPQSKTIRDLSGKWILHKTLSDDPDAVLALQGIGWLTRKAVGLATVTQHLRCYTAPAEDGSSGEVTHRVLDWQFRPHSDWLFGDLQGKSRFNTLAAIREENKGKGKIEEDAKFLTEGWLPETEEGEVVESFVDNEKAGWTGWQVWGFADVEVNGKKERWLCRRFAVRKGDKVVKVRLCYEWNGDLDA</sequence>
<gene>
    <name evidence="1" type="ORF">BS50DRAFT_291681</name>
</gene>
<dbReference type="AlphaFoldDB" id="A0A2T2NW19"/>
<dbReference type="PANTHER" id="PTHR38115:SF1">
    <property type="entry name" value="LIPOCALIN-LIKE DOMAIN-CONTAINING PROTEIN"/>
    <property type="match status" value="1"/>
</dbReference>
<keyword evidence="2" id="KW-1185">Reference proteome</keyword>
<reference evidence="1 2" key="1">
    <citation type="journal article" date="2018" name="Front. Microbiol.">
        <title>Genome-Wide Analysis of Corynespora cassiicola Leaf Fall Disease Putative Effectors.</title>
        <authorList>
            <person name="Lopez D."/>
            <person name="Ribeiro S."/>
            <person name="Label P."/>
            <person name="Fumanal B."/>
            <person name="Venisse J.S."/>
            <person name="Kohler A."/>
            <person name="de Oliveira R.R."/>
            <person name="Labutti K."/>
            <person name="Lipzen A."/>
            <person name="Lail K."/>
            <person name="Bauer D."/>
            <person name="Ohm R.A."/>
            <person name="Barry K.W."/>
            <person name="Spatafora J."/>
            <person name="Grigoriev I.V."/>
            <person name="Martin F.M."/>
            <person name="Pujade-Renaud V."/>
        </authorList>
    </citation>
    <scope>NUCLEOTIDE SEQUENCE [LARGE SCALE GENOMIC DNA]</scope>
    <source>
        <strain evidence="1 2">Philippines</strain>
    </source>
</reference>